<accession>A0A199VCE9</accession>
<sequence>MAVRIALRFHSHCPHTARRYYKPPCGNELQGEFGDGRGLGDDFRILRGRVHVRCVS</sequence>
<comment type="caution">
    <text evidence="1">The sequence shown here is derived from an EMBL/GenBank/DDBJ whole genome shotgun (WGS) entry which is preliminary data.</text>
</comment>
<organism evidence="1 2">
    <name type="scientific">Ananas comosus</name>
    <name type="common">Pineapple</name>
    <name type="synonym">Ananas ananas</name>
    <dbReference type="NCBI Taxonomy" id="4615"/>
    <lineage>
        <taxon>Eukaryota</taxon>
        <taxon>Viridiplantae</taxon>
        <taxon>Streptophyta</taxon>
        <taxon>Embryophyta</taxon>
        <taxon>Tracheophyta</taxon>
        <taxon>Spermatophyta</taxon>
        <taxon>Magnoliopsida</taxon>
        <taxon>Liliopsida</taxon>
        <taxon>Poales</taxon>
        <taxon>Bromeliaceae</taxon>
        <taxon>Bromelioideae</taxon>
        <taxon>Ananas</taxon>
    </lineage>
</organism>
<dbReference type="AlphaFoldDB" id="A0A199VCE9"/>
<evidence type="ECO:0000313" key="1">
    <source>
        <dbReference type="EMBL" id="OAY74797.1"/>
    </source>
</evidence>
<reference evidence="1 2" key="1">
    <citation type="journal article" date="2016" name="DNA Res.">
        <title>The draft genome of MD-2 pineapple using hybrid error correction of long reads.</title>
        <authorList>
            <person name="Redwan R.M."/>
            <person name="Saidin A."/>
            <person name="Kumar S.V."/>
        </authorList>
    </citation>
    <scope>NUCLEOTIDE SEQUENCE [LARGE SCALE GENOMIC DNA]</scope>
    <source>
        <strain evidence="2">cv. MD2</strain>
        <tissue evidence="1">Leaf</tissue>
    </source>
</reference>
<gene>
    <name evidence="1" type="ORF">ACMD2_22803</name>
</gene>
<protein>
    <submittedName>
        <fullName evidence="1">Uncharacterized protein</fullName>
    </submittedName>
</protein>
<name>A0A199VCE9_ANACO</name>
<dbReference type="PANTHER" id="PTHR33983">
    <property type="entry name" value="OS07G0185900 PROTEIN"/>
    <property type="match status" value="1"/>
</dbReference>
<evidence type="ECO:0000313" key="2">
    <source>
        <dbReference type="Proteomes" id="UP000092600"/>
    </source>
</evidence>
<dbReference type="EMBL" id="LSRQ01002278">
    <property type="protein sequence ID" value="OAY74797.1"/>
    <property type="molecule type" value="Genomic_DNA"/>
</dbReference>
<proteinExistence type="predicted"/>
<dbReference type="PANTHER" id="PTHR33983:SF1">
    <property type="entry name" value="OS07G0185900 PROTEIN"/>
    <property type="match status" value="1"/>
</dbReference>
<dbReference type="Proteomes" id="UP000092600">
    <property type="component" value="Unassembled WGS sequence"/>
</dbReference>